<evidence type="ECO:0000313" key="5">
    <source>
        <dbReference type="Proteomes" id="UP001515480"/>
    </source>
</evidence>
<dbReference type="InterPro" id="IPR017930">
    <property type="entry name" value="Myb_dom"/>
</dbReference>
<feature type="region of interest" description="Disordered" evidence="1">
    <location>
        <begin position="93"/>
        <end position="159"/>
    </location>
</feature>
<evidence type="ECO:0000313" key="4">
    <source>
        <dbReference type="EMBL" id="KAL1508352.1"/>
    </source>
</evidence>
<evidence type="ECO:0000259" key="3">
    <source>
        <dbReference type="PROSITE" id="PS51294"/>
    </source>
</evidence>
<dbReference type="PROSITE" id="PS51294">
    <property type="entry name" value="HTH_MYB"/>
    <property type="match status" value="2"/>
</dbReference>
<gene>
    <name evidence="4" type="ORF">AB1Y20_004462</name>
</gene>
<dbReference type="EMBL" id="JBGBPQ010000016">
    <property type="protein sequence ID" value="KAL1508352.1"/>
    <property type="molecule type" value="Genomic_DNA"/>
</dbReference>
<protein>
    <recommendedName>
        <fullName evidence="6">Myb-like domain-containing protein</fullName>
    </recommendedName>
</protein>
<accession>A0AB34IWT0</accession>
<proteinExistence type="predicted"/>
<feature type="domain" description="HTH myb-type" evidence="3">
    <location>
        <begin position="206"/>
        <end position="258"/>
    </location>
</feature>
<evidence type="ECO:0000256" key="1">
    <source>
        <dbReference type="SAM" id="MobiDB-lite"/>
    </source>
</evidence>
<feature type="compositionally biased region" description="Low complexity" evidence="1">
    <location>
        <begin position="127"/>
        <end position="142"/>
    </location>
</feature>
<dbReference type="InterPro" id="IPR009057">
    <property type="entry name" value="Homeodomain-like_sf"/>
</dbReference>
<feature type="domain" description="Myb-like" evidence="2">
    <location>
        <begin position="146"/>
        <end position="201"/>
    </location>
</feature>
<dbReference type="AlphaFoldDB" id="A0AB34IWT0"/>
<feature type="domain" description="Myb-like" evidence="2">
    <location>
        <begin position="202"/>
        <end position="254"/>
    </location>
</feature>
<dbReference type="GO" id="GO:0005634">
    <property type="term" value="C:nucleus"/>
    <property type="evidence" value="ECO:0007669"/>
    <property type="project" value="TreeGrafter"/>
</dbReference>
<dbReference type="GO" id="GO:0000978">
    <property type="term" value="F:RNA polymerase II cis-regulatory region sequence-specific DNA binding"/>
    <property type="evidence" value="ECO:0007669"/>
    <property type="project" value="TreeGrafter"/>
</dbReference>
<dbReference type="SMART" id="SM00717">
    <property type="entry name" value="SANT"/>
    <property type="match status" value="2"/>
</dbReference>
<name>A0AB34IWT0_PRYPA</name>
<dbReference type="Gene3D" id="1.10.10.60">
    <property type="entry name" value="Homeodomain-like"/>
    <property type="match status" value="2"/>
</dbReference>
<evidence type="ECO:0008006" key="6">
    <source>
        <dbReference type="Google" id="ProtNLM"/>
    </source>
</evidence>
<sequence>MSDSPVPSLASRHLRELGDASPLRRVSLFPLAEHPAASPFLLPPRAPGDIKCCVRLAPFDVENAPQQSFTFRFALQQRPPLDRRALSELTLHCDEPPLTDAPPLSCPTPPTPSDDARPSTRPKRPLAPRARPSPSLPTLRSAAKPKPPPRTGKWDAAEDAQLRRAVRLTHRPPRKLSWREVARLVDGRCAKQCRERWTAQLRPGLNTAPWGEAEDEALLALVREMGKGRWAMVNRRLQTGRSEASVKNRFARLQHSRRAELAEGGGEAWHEEEEPAGFSFDGGFSSSQEAAAAFCEDKGALEAVLISPPREEMMLGSQEMVAPLEEGSLCPLEEEMIAPLHEAHHGDADQHELFLMYMDE</sequence>
<dbReference type="Pfam" id="PF13921">
    <property type="entry name" value="Myb_DNA-bind_6"/>
    <property type="match status" value="1"/>
</dbReference>
<evidence type="ECO:0000259" key="2">
    <source>
        <dbReference type="PROSITE" id="PS50090"/>
    </source>
</evidence>
<organism evidence="4 5">
    <name type="scientific">Prymnesium parvum</name>
    <name type="common">Toxic golden alga</name>
    <dbReference type="NCBI Taxonomy" id="97485"/>
    <lineage>
        <taxon>Eukaryota</taxon>
        <taxon>Haptista</taxon>
        <taxon>Haptophyta</taxon>
        <taxon>Prymnesiophyceae</taxon>
        <taxon>Prymnesiales</taxon>
        <taxon>Prymnesiaceae</taxon>
        <taxon>Prymnesium</taxon>
    </lineage>
</organism>
<dbReference type="CDD" id="cd00167">
    <property type="entry name" value="SANT"/>
    <property type="match status" value="2"/>
</dbReference>
<keyword evidence="5" id="KW-1185">Reference proteome</keyword>
<dbReference type="PANTHER" id="PTHR45614">
    <property type="entry name" value="MYB PROTEIN-RELATED"/>
    <property type="match status" value="1"/>
</dbReference>
<dbReference type="PANTHER" id="PTHR45614:SF299">
    <property type="entry name" value="MYB-LIKE DNA-BINDING DOMAIN CONTAINING PROTEIN"/>
    <property type="match status" value="1"/>
</dbReference>
<dbReference type="GO" id="GO:0000981">
    <property type="term" value="F:DNA-binding transcription factor activity, RNA polymerase II-specific"/>
    <property type="evidence" value="ECO:0007669"/>
    <property type="project" value="TreeGrafter"/>
</dbReference>
<dbReference type="Proteomes" id="UP001515480">
    <property type="component" value="Unassembled WGS sequence"/>
</dbReference>
<dbReference type="SUPFAM" id="SSF46689">
    <property type="entry name" value="Homeodomain-like"/>
    <property type="match status" value="2"/>
</dbReference>
<feature type="domain" description="HTH myb-type" evidence="3">
    <location>
        <begin position="146"/>
        <end position="205"/>
    </location>
</feature>
<reference evidence="4 5" key="1">
    <citation type="journal article" date="2024" name="Science">
        <title>Giant polyketide synthase enzymes in the biosynthesis of giant marine polyether toxins.</title>
        <authorList>
            <person name="Fallon T.R."/>
            <person name="Shende V.V."/>
            <person name="Wierzbicki I.H."/>
            <person name="Pendleton A.L."/>
            <person name="Watervoot N.F."/>
            <person name="Auber R.P."/>
            <person name="Gonzalez D.J."/>
            <person name="Wisecaver J.H."/>
            <person name="Moore B.S."/>
        </authorList>
    </citation>
    <scope>NUCLEOTIDE SEQUENCE [LARGE SCALE GENOMIC DNA]</scope>
    <source>
        <strain evidence="4 5">12B1</strain>
    </source>
</reference>
<comment type="caution">
    <text evidence="4">The sequence shown here is derived from an EMBL/GenBank/DDBJ whole genome shotgun (WGS) entry which is preliminary data.</text>
</comment>
<dbReference type="InterPro" id="IPR001005">
    <property type="entry name" value="SANT/Myb"/>
</dbReference>
<dbReference type="PROSITE" id="PS50090">
    <property type="entry name" value="MYB_LIKE"/>
    <property type="match status" value="2"/>
</dbReference>
<dbReference type="InterPro" id="IPR050560">
    <property type="entry name" value="MYB_TF"/>
</dbReference>